<evidence type="ECO:0000256" key="7">
    <source>
        <dbReference type="ARBA" id="ARBA00022989"/>
    </source>
</evidence>
<comment type="caution">
    <text evidence="13">The sequence shown here is derived from an EMBL/GenBank/DDBJ whole genome shotgun (WGS) entry which is preliminary data.</text>
</comment>
<gene>
    <name evidence="11" type="primary">atpB</name>
    <name evidence="13" type="ORF">LKD47_12070</name>
    <name evidence="14" type="ORF">OCV43_00430</name>
</gene>
<evidence type="ECO:0000256" key="6">
    <source>
        <dbReference type="ARBA" id="ARBA00022781"/>
    </source>
</evidence>
<accession>A0AAW4WMI3</accession>
<dbReference type="PANTHER" id="PTHR42823">
    <property type="entry name" value="ATP SYNTHASE SUBUNIT A, CHLOROPLASTIC"/>
    <property type="match status" value="1"/>
</dbReference>
<dbReference type="PANTHER" id="PTHR42823:SF3">
    <property type="entry name" value="ATP SYNTHASE SUBUNIT A, CHLOROPLASTIC"/>
    <property type="match status" value="1"/>
</dbReference>
<evidence type="ECO:0000256" key="12">
    <source>
        <dbReference type="RuleBase" id="RU000483"/>
    </source>
</evidence>
<dbReference type="AlphaFoldDB" id="A0AAW4WMI3"/>
<feature type="transmembrane region" description="Helical" evidence="11">
    <location>
        <begin position="33"/>
        <end position="53"/>
    </location>
</feature>
<dbReference type="SUPFAM" id="SSF81336">
    <property type="entry name" value="F1F0 ATP synthase subunit A"/>
    <property type="match status" value="1"/>
</dbReference>
<dbReference type="EMBL" id="JAJEQW010000014">
    <property type="protein sequence ID" value="MCC2243017.1"/>
    <property type="molecule type" value="Genomic_DNA"/>
</dbReference>
<feature type="transmembrane region" description="Helical" evidence="11">
    <location>
        <begin position="116"/>
        <end position="135"/>
    </location>
</feature>
<evidence type="ECO:0000256" key="2">
    <source>
        <dbReference type="ARBA" id="ARBA00006810"/>
    </source>
</evidence>
<evidence type="ECO:0000256" key="4">
    <source>
        <dbReference type="ARBA" id="ARBA00022547"/>
    </source>
</evidence>
<dbReference type="Proteomes" id="UP001209666">
    <property type="component" value="Unassembled WGS sequence"/>
</dbReference>
<proteinExistence type="inferred from homology"/>
<name>A0AAW4WMI3_9FIRM</name>
<evidence type="ECO:0000256" key="9">
    <source>
        <dbReference type="ARBA" id="ARBA00023136"/>
    </source>
</evidence>
<reference evidence="14 16" key="1">
    <citation type="journal article" date="2021" name="ISME Commun">
        <title>Automated analysis of genomic sequences facilitates high-throughput and comprehensive description of bacteria.</title>
        <authorList>
            <person name="Hitch T.C.A."/>
        </authorList>
    </citation>
    <scope>NUCLEOTIDE SEQUENCE [LARGE SCALE GENOMIC DNA]</scope>
    <source>
        <strain evidence="14 16">Sanger_19</strain>
    </source>
</reference>
<dbReference type="GO" id="GO:0046933">
    <property type="term" value="F:proton-transporting ATP synthase activity, rotational mechanism"/>
    <property type="evidence" value="ECO:0007669"/>
    <property type="project" value="UniProtKB-UniRule"/>
</dbReference>
<evidence type="ECO:0000313" key="15">
    <source>
        <dbReference type="Proteomes" id="UP001198893"/>
    </source>
</evidence>
<dbReference type="HAMAP" id="MF_01393">
    <property type="entry name" value="ATP_synth_a_bact"/>
    <property type="match status" value="1"/>
</dbReference>
<keyword evidence="11" id="KW-1003">Cell membrane</keyword>
<dbReference type="CDD" id="cd00310">
    <property type="entry name" value="ATP-synt_Fo_a_6"/>
    <property type="match status" value="1"/>
</dbReference>
<dbReference type="NCBIfam" id="TIGR01131">
    <property type="entry name" value="ATP_synt_6_or_A"/>
    <property type="match status" value="1"/>
</dbReference>
<protein>
    <recommendedName>
        <fullName evidence="11 12">ATP synthase subunit a</fullName>
    </recommendedName>
    <alternativeName>
        <fullName evidence="11">ATP synthase F0 sector subunit a</fullName>
    </alternativeName>
    <alternativeName>
        <fullName evidence="11">F-ATPase subunit 6</fullName>
    </alternativeName>
</protein>
<keyword evidence="8 11" id="KW-0406">Ion transport</keyword>
<keyword evidence="4 11" id="KW-0138">CF(0)</keyword>
<keyword evidence="10 11" id="KW-0066">ATP synthesis</keyword>
<evidence type="ECO:0000256" key="1">
    <source>
        <dbReference type="ARBA" id="ARBA00004141"/>
    </source>
</evidence>
<keyword evidence="7 11" id="KW-1133">Transmembrane helix</keyword>
<keyword evidence="9 11" id="KW-0472">Membrane</keyword>
<dbReference type="GO" id="GO:0042777">
    <property type="term" value="P:proton motive force-driven plasma membrane ATP synthesis"/>
    <property type="evidence" value="ECO:0007669"/>
    <property type="project" value="TreeGrafter"/>
</dbReference>
<comment type="function">
    <text evidence="11 12">Key component of the proton channel; it plays a direct role in the translocation of protons across the membrane.</text>
</comment>
<dbReference type="InterPro" id="IPR000568">
    <property type="entry name" value="ATP_synth_F0_asu"/>
</dbReference>
<dbReference type="NCBIfam" id="NF004486">
    <property type="entry name" value="PRK05815.3-4"/>
    <property type="match status" value="1"/>
</dbReference>
<keyword evidence="3 11" id="KW-0813">Transport</keyword>
<evidence type="ECO:0000256" key="8">
    <source>
        <dbReference type="ARBA" id="ARBA00023065"/>
    </source>
</evidence>
<organism evidence="13 15">
    <name type="scientific">Roseburia amylophila</name>
    <dbReference type="NCBI Taxonomy" id="2981794"/>
    <lineage>
        <taxon>Bacteria</taxon>
        <taxon>Bacillati</taxon>
        <taxon>Bacillota</taxon>
        <taxon>Clostridia</taxon>
        <taxon>Lachnospirales</taxon>
        <taxon>Lachnospiraceae</taxon>
        <taxon>Roseburia</taxon>
    </lineage>
</organism>
<keyword evidence="6 11" id="KW-0375">Hydrogen ion transport</keyword>
<dbReference type="InterPro" id="IPR045082">
    <property type="entry name" value="ATP_syn_F0_a_bact/chloroplast"/>
</dbReference>
<evidence type="ECO:0000256" key="11">
    <source>
        <dbReference type="HAMAP-Rule" id="MF_01393"/>
    </source>
</evidence>
<comment type="similarity">
    <text evidence="2 11 12">Belongs to the ATPase A chain family.</text>
</comment>
<reference evidence="14" key="3">
    <citation type="submission" date="2022-09" db="EMBL/GenBank/DDBJ databases">
        <authorList>
            <person name="Hitch T.C.A."/>
        </authorList>
    </citation>
    <scope>NUCLEOTIDE SEQUENCE</scope>
    <source>
        <strain evidence="14">Sanger_19</strain>
    </source>
</reference>
<feature type="transmembrane region" description="Helical" evidence="11">
    <location>
        <begin position="173"/>
        <end position="199"/>
    </location>
</feature>
<evidence type="ECO:0000256" key="5">
    <source>
        <dbReference type="ARBA" id="ARBA00022692"/>
    </source>
</evidence>
<keyword evidence="5 11" id="KW-0812">Transmembrane</keyword>
<dbReference type="RefSeq" id="WP_117698228.1">
    <property type="nucleotide sequence ID" value="NZ_JAJEQW010000014.1"/>
</dbReference>
<evidence type="ECO:0000313" key="14">
    <source>
        <dbReference type="EMBL" id="MCU6715741.1"/>
    </source>
</evidence>
<feature type="transmembrane region" description="Helical" evidence="11">
    <location>
        <begin position="205"/>
        <end position="223"/>
    </location>
</feature>
<dbReference type="Pfam" id="PF00119">
    <property type="entry name" value="ATP-synt_A"/>
    <property type="match status" value="1"/>
</dbReference>
<evidence type="ECO:0000313" key="13">
    <source>
        <dbReference type="EMBL" id="MCC2243017.1"/>
    </source>
</evidence>
<dbReference type="InterPro" id="IPR035908">
    <property type="entry name" value="F0_ATP_A_sf"/>
</dbReference>
<keyword evidence="16" id="KW-1185">Reference proteome</keyword>
<evidence type="ECO:0000313" key="16">
    <source>
        <dbReference type="Proteomes" id="UP001209666"/>
    </source>
</evidence>
<evidence type="ECO:0000256" key="10">
    <source>
        <dbReference type="ARBA" id="ARBA00023310"/>
    </source>
</evidence>
<sequence>MDALVNSLMEELNCETVFTIPIFGGIPIYESVVVTWIIMAVVIVLCILLTRNLSVEHPGRRQIILETAVNGLNNFFRDTIGENGKQYIPYLMTVAIYIGIANLIGLLGFKPPTKDMNVTAALSLMSIILIEMAGIRRKGTKGWLKSFAEPMPVVLPINILEVFIKPLSLCMRLFGNVLGSFVIMELLKMVVPAILPAVFSCYFDIFDGLIQAYVFVFLTALFVKEATE</sequence>
<dbReference type="Proteomes" id="UP001198893">
    <property type="component" value="Unassembled WGS sequence"/>
</dbReference>
<dbReference type="GO" id="GO:0045259">
    <property type="term" value="C:proton-transporting ATP synthase complex"/>
    <property type="evidence" value="ECO:0007669"/>
    <property type="project" value="UniProtKB-KW"/>
</dbReference>
<dbReference type="GO" id="GO:0005886">
    <property type="term" value="C:plasma membrane"/>
    <property type="evidence" value="ECO:0007669"/>
    <property type="project" value="UniProtKB-SubCell"/>
</dbReference>
<dbReference type="EMBL" id="JAOQKI010000001">
    <property type="protein sequence ID" value="MCU6715741.1"/>
    <property type="molecule type" value="Genomic_DNA"/>
</dbReference>
<reference evidence="13" key="2">
    <citation type="submission" date="2021-10" db="EMBL/GenBank/DDBJ databases">
        <title>Anaerobic single-cell dispensing facilitates the cultivation of human gut bacteria.</title>
        <authorList>
            <person name="Afrizal A."/>
        </authorList>
    </citation>
    <scope>NUCLEOTIDE SEQUENCE</scope>
    <source>
        <strain evidence="13">CLA-AA-H204</strain>
    </source>
</reference>
<dbReference type="Gene3D" id="1.20.120.220">
    <property type="entry name" value="ATP synthase, F0 complex, subunit A"/>
    <property type="match status" value="1"/>
</dbReference>
<feature type="transmembrane region" description="Helical" evidence="11">
    <location>
        <begin position="87"/>
        <end position="110"/>
    </location>
</feature>
<dbReference type="PRINTS" id="PR00123">
    <property type="entry name" value="ATPASEA"/>
</dbReference>
<comment type="subcellular location">
    <subcellularLocation>
        <location evidence="11 12">Cell membrane</location>
        <topology evidence="11 12">Multi-pass membrane protein</topology>
    </subcellularLocation>
    <subcellularLocation>
        <location evidence="1">Membrane</location>
        <topology evidence="1">Multi-pass membrane protein</topology>
    </subcellularLocation>
</comment>
<evidence type="ECO:0000256" key="3">
    <source>
        <dbReference type="ARBA" id="ARBA00022448"/>
    </source>
</evidence>